<reference evidence="10" key="1">
    <citation type="journal article" date="2023" name="Int. J. Syst. Evol. Microbiol.">
        <title>Claveliimonas bilis gen. nov., sp. nov., deoxycholic acid-producing bacteria isolated from human faeces, and reclassification of Sellimonas monacensis Zenner et al. 2021 as Claveliimonas monacensis comb. nov.</title>
        <authorList>
            <person name="Hisatomi A."/>
            <person name="Kastawa N.W.E.P.G."/>
            <person name="Song I."/>
            <person name="Ohkuma M."/>
            <person name="Fukiya S."/>
            <person name="Sakamoto M."/>
        </authorList>
    </citation>
    <scope>NUCLEOTIDE SEQUENCE [LARGE SCALE GENOMIC DNA]</scope>
    <source>
        <strain evidence="10">12BBH14</strain>
    </source>
</reference>
<evidence type="ECO:0000259" key="8">
    <source>
        <dbReference type="Pfam" id="PF02687"/>
    </source>
</evidence>
<feature type="transmembrane region" description="Helical" evidence="7">
    <location>
        <begin position="750"/>
        <end position="771"/>
    </location>
</feature>
<proteinExistence type="inferred from homology"/>
<organism evidence="9 10">
    <name type="scientific">Claveliimonas bilis</name>
    <dbReference type="NCBI Taxonomy" id="3028070"/>
    <lineage>
        <taxon>Bacteria</taxon>
        <taxon>Bacillati</taxon>
        <taxon>Bacillota</taxon>
        <taxon>Clostridia</taxon>
        <taxon>Lachnospirales</taxon>
        <taxon>Lachnospiraceae</taxon>
        <taxon>Claveliimonas</taxon>
    </lineage>
</organism>
<feature type="transmembrane region" description="Helical" evidence="7">
    <location>
        <begin position="373"/>
        <end position="392"/>
    </location>
</feature>
<keyword evidence="5 7" id="KW-0472">Membrane</keyword>
<feature type="transmembrane region" description="Helical" evidence="7">
    <location>
        <begin position="791"/>
        <end position="812"/>
    </location>
</feature>
<evidence type="ECO:0000256" key="4">
    <source>
        <dbReference type="ARBA" id="ARBA00022989"/>
    </source>
</evidence>
<evidence type="ECO:0000256" key="1">
    <source>
        <dbReference type="ARBA" id="ARBA00004651"/>
    </source>
</evidence>
<dbReference type="InterPro" id="IPR003838">
    <property type="entry name" value="ABC3_permease_C"/>
</dbReference>
<evidence type="ECO:0000256" key="7">
    <source>
        <dbReference type="SAM" id="Phobius"/>
    </source>
</evidence>
<dbReference type="EMBL" id="AP027742">
    <property type="protein sequence ID" value="BDZ76779.1"/>
    <property type="molecule type" value="Genomic_DNA"/>
</dbReference>
<feature type="transmembrane region" description="Helical" evidence="7">
    <location>
        <begin position="259"/>
        <end position="284"/>
    </location>
</feature>
<keyword evidence="4 7" id="KW-1133">Transmembrane helix</keyword>
<feature type="transmembrane region" description="Helical" evidence="7">
    <location>
        <begin position="20"/>
        <end position="44"/>
    </location>
</feature>
<evidence type="ECO:0000256" key="3">
    <source>
        <dbReference type="ARBA" id="ARBA00022692"/>
    </source>
</evidence>
<feature type="domain" description="ABC3 transporter permease C-terminal" evidence="8">
    <location>
        <begin position="701"/>
        <end position="818"/>
    </location>
</feature>
<keyword evidence="2" id="KW-1003">Cell membrane</keyword>
<dbReference type="PANTHER" id="PTHR30572">
    <property type="entry name" value="MEMBRANE COMPONENT OF TRANSPORTER-RELATED"/>
    <property type="match status" value="1"/>
</dbReference>
<evidence type="ECO:0000256" key="5">
    <source>
        <dbReference type="ARBA" id="ARBA00023136"/>
    </source>
</evidence>
<gene>
    <name evidence="9" type="ORF">Lac1_09620</name>
</gene>
<evidence type="ECO:0000313" key="10">
    <source>
        <dbReference type="Proteomes" id="UP001305815"/>
    </source>
</evidence>
<feature type="transmembrane region" description="Helical" evidence="7">
    <location>
        <begin position="313"/>
        <end position="332"/>
    </location>
</feature>
<evidence type="ECO:0000256" key="6">
    <source>
        <dbReference type="ARBA" id="ARBA00038076"/>
    </source>
</evidence>
<evidence type="ECO:0000256" key="2">
    <source>
        <dbReference type="ARBA" id="ARBA00022475"/>
    </source>
</evidence>
<feature type="transmembrane region" description="Helical" evidence="7">
    <location>
        <begin position="697"/>
        <end position="719"/>
    </location>
</feature>
<comment type="similarity">
    <text evidence="6">Belongs to the ABC-4 integral membrane protein family.</text>
</comment>
<keyword evidence="3 7" id="KW-0812">Transmembrane</keyword>
<feature type="domain" description="ABC3 transporter permease C-terminal" evidence="8">
    <location>
        <begin position="264"/>
        <end position="403"/>
    </location>
</feature>
<name>A0ABN6YZD9_9FIRM</name>
<sequence>MKTVTRTAFANLKLNRTRNIISGVAILLTTLLIFSVLSIGFGAISVEFAAVNEYYPTYHVMYRQVSEENVKKLKAHNLIEDMGIREDFAYGVDDDSDILFLAMDSLGISYNKIELEEGTFPSGEKDIALPRQMLEEYGLEDARVGDEITLPFQLVEDGGLGYQTEDTFQISGFLKADINEEKKSYAALFSLDYMRSVIPAEEREYRVMFRLQNVSGSIETTDAIEEEAKNIAEDFDVSEDNVVMNNSYLLANYVDPASYAGIACIILVVVAAGILTIYSIYYITITPKVQEYGRLKAIGATKRQIRQMVFREGVFVTVIALPLGLLIGSFTARPIVETMFEISTGIETRYSEPGFNQLCIDLLKSGDVQLLHWWLYLITIAAVVVTVYLSLVKPMNLAAKISPVEAMRYNGEKPGKKKERKGFTELSLSRLTRANLSRNRKRTVLTVVAMGVIGILFMVVATVIHCADPKEIAKEEFEGDYEIYVDSWENDKMNPDRSWKNLMQNNPLSDEFISRIRQISGVEEVKVKTMIYGTLTELDPEGEILTPGIQGFDPSYASVIEDGLIEGDVTYEELEKGDKIVMDDNVAHWFPELGVGDSLDISIITDQGTVEKTFEIAGITELPSGILSSRFLLPDSVLAEYTSANLNDTCVITVDPDQKEEAFRQLDAMASTSPYLETDTYDEHLNTWRSGMQIISLLGYAFLAILGGIGVMNLINTMINSIYTRKRELGMIQAIGLSEKQLIRMLQMEGAFYTAGTLLVALGIGSAAGYGVFHYMEVNNLMNVTSYHYPILPAVILAAAVALIQLILTYVISRNFRRMSLIDRIRYSE</sequence>
<accession>A0ABN6YZD9</accession>
<dbReference type="PANTHER" id="PTHR30572:SF4">
    <property type="entry name" value="ABC TRANSPORTER PERMEASE YTRF"/>
    <property type="match status" value="1"/>
</dbReference>
<protein>
    <submittedName>
        <fullName evidence="9">ABC transporter permease</fullName>
    </submittedName>
</protein>
<dbReference type="RefSeq" id="WP_316266364.1">
    <property type="nucleotide sequence ID" value="NZ_AP027742.1"/>
</dbReference>
<comment type="subcellular location">
    <subcellularLocation>
        <location evidence="1">Cell membrane</location>
        <topology evidence="1">Multi-pass membrane protein</topology>
    </subcellularLocation>
</comment>
<dbReference type="InterPro" id="IPR050250">
    <property type="entry name" value="Macrolide_Exporter_MacB"/>
</dbReference>
<keyword evidence="10" id="KW-1185">Reference proteome</keyword>
<dbReference type="Proteomes" id="UP001305815">
    <property type="component" value="Chromosome"/>
</dbReference>
<dbReference type="Pfam" id="PF02687">
    <property type="entry name" value="FtsX"/>
    <property type="match status" value="2"/>
</dbReference>
<evidence type="ECO:0000313" key="9">
    <source>
        <dbReference type="EMBL" id="BDZ76779.1"/>
    </source>
</evidence>
<feature type="transmembrane region" description="Helical" evidence="7">
    <location>
        <begin position="443"/>
        <end position="464"/>
    </location>
</feature>